<gene>
    <name evidence="3" type="ORF">GGD55_001676</name>
</gene>
<sequence length="215" mass="23247">MNDMELRQDILDELAFEPSLEAEHIGVTVDNGVVTLTGHVGSYAQKSTAESVVQRIKGVRAIAQDIEVRYPEDKKTADDEIAARAAKIIAWDAALPDGQIHIKVQKGCVTLSGQVDWHFQSAAAENAVCKLSGVSGVHNMLTIRPRVDLASIKNSIETALTRNAEIEAEGINVDVSGGKVTLNGRVNTWRERITAERAAWSVPGVTAVEDRLVVV</sequence>
<dbReference type="InterPro" id="IPR014004">
    <property type="entry name" value="Transpt-assoc_nodulatn_dom_bac"/>
</dbReference>
<dbReference type="Proteomes" id="UP000585507">
    <property type="component" value="Unassembled WGS sequence"/>
</dbReference>
<dbReference type="InterPro" id="IPR007055">
    <property type="entry name" value="BON_dom"/>
</dbReference>
<dbReference type="AlphaFoldDB" id="A0A7W8X8Y5"/>
<evidence type="ECO:0000259" key="2">
    <source>
        <dbReference type="PROSITE" id="PS50914"/>
    </source>
</evidence>
<keyword evidence="4" id="KW-1185">Reference proteome</keyword>
<protein>
    <submittedName>
        <fullName evidence="3">Osmotically-inducible protein OsmY</fullName>
    </submittedName>
</protein>
<evidence type="ECO:0000313" key="3">
    <source>
        <dbReference type="EMBL" id="MBB5534993.1"/>
    </source>
</evidence>
<proteinExistence type="predicted"/>
<dbReference type="InterPro" id="IPR051686">
    <property type="entry name" value="Lipoprotein_DolP"/>
</dbReference>
<organism evidence="3 4">
    <name type="scientific">Rhizobium giardinii</name>
    <dbReference type="NCBI Taxonomy" id="56731"/>
    <lineage>
        <taxon>Bacteria</taxon>
        <taxon>Pseudomonadati</taxon>
        <taxon>Pseudomonadota</taxon>
        <taxon>Alphaproteobacteria</taxon>
        <taxon>Hyphomicrobiales</taxon>
        <taxon>Rhizobiaceae</taxon>
        <taxon>Rhizobium/Agrobacterium group</taxon>
        <taxon>Rhizobium</taxon>
    </lineage>
</organism>
<dbReference type="EMBL" id="JACHBK010000003">
    <property type="protein sequence ID" value="MBB5534993.1"/>
    <property type="molecule type" value="Genomic_DNA"/>
</dbReference>
<dbReference type="RefSeq" id="WP_018324433.1">
    <property type="nucleotide sequence ID" value="NZ_JACHBK010000003.1"/>
</dbReference>
<keyword evidence="1" id="KW-0732">Signal</keyword>
<evidence type="ECO:0000313" key="4">
    <source>
        <dbReference type="Proteomes" id="UP000585507"/>
    </source>
</evidence>
<accession>A0A7W8X8Y5</accession>
<feature type="domain" description="BON" evidence="2">
    <location>
        <begin position="77"/>
        <end position="145"/>
    </location>
</feature>
<dbReference type="SMART" id="SM00749">
    <property type="entry name" value="BON"/>
    <property type="match status" value="3"/>
</dbReference>
<dbReference type="Pfam" id="PF04972">
    <property type="entry name" value="BON"/>
    <property type="match status" value="3"/>
</dbReference>
<feature type="domain" description="BON" evidence="2">
    <location>
        <begin position="2"/>
        <end position="70"/>
    </location>
</feature>
<comment type="caution">
    <text evidence="3">The sequence shown here is derived from an EMBL/GenBank/DDBJ whole genome shotgun (WGS) entry which is preliminary data.</text>
</comment>
<dbReference type="PROSITE" id="PS50914">
    <property type="entry name" value="BON"/>
    <property type="match status" value="3"/>
</dbReference>
<name>A0A7W8X8Y5_9HYPH</name>
<dbReference type="PANTHER" id="PTHR34606:SF4">
    <property type="entry name" value="OUTER MEMBRANE LIPOPROTEIN DOLP"/>
    <property type="match status" value="1"/>
</dbReference>
<feature type="domain" description="BON" evidence="2">
    <location>
        <begin position="148"/>
        <end position="215"/>
    </location>
</feature>
<evidence type="ECO:0000256" key="1">
    <source>
        <dbReference type="ARBA" id="ARBA00022729"/>
    </source>
</evidence>
<dbReference type="Gene3D" id="3.30.1340.30">
    <property type="match status" value="3"/>
</dbReference>
<reference evidence="3 4" key="1">
    <citation type="submission" date="2020-08" db="EMBL/GenBank/DDBJ databases">
        <title>Genomic Encyclopedia of Type Strains, Phase IV (KMG-V): Genome sequencing to study the core and pangenomes of soil and plant-associated prokaryotes.</title>
        <authorList>
            <person name="Whitman W."/>
        </authorList>
    </citation>
    <scope>NUCLEOTIDE SEQUENCE [LARGE SCALE GENOMIC DNA]</scope>
    <source>
        <strain evidence="3 4">SEMIA 4084</strain>
    </source>
</reference>
<dbReference type="PANTHER" id="PTHR34606">
    <property type="entry name" value="BON DOMAIN-CONTAINING PROTEIN"/>
    <property type="match status" value="1"/>
</dbReference>